<feature type="region of interest" description="Disordered" evidence="7">
    <location>
        <begin position="413"/>
        <end position="497"/>
    </location>
</feature>
<comment type="subcellular location">
    <subcellularLocation>
        <location evidence="1 5 6">Nucleus</location>
    </subcellularLocation>
</comment>
<feature type="compositionally biased region" description="Polar residues" evidence="7">
    <location>
        <begin position="421"/>
        <end position="439"/>
    </location>
</feature>
<dbReference type="SMART" id="SM00389">
    <property type="entry name" value="HOX"/>
    <property type="match status" value="1"/>
</dbReference>
<dbReference type="InterPro" id="IPR001356">
    <property type="entry name" value="HD"/>
</dbReference>
<name>A0A0C3PJ52_PISTI</name>
<dbReference type="GO" id="GO:0000981">
    <property type="term" value="F:DNA-binding transcription factor activity, RNA polymerase II-specific"/>
    <property type="evidence" value="ECO:0007669"/>
    <property type="project" value="TreeGrafter"/>
</dbReference>
<protein>
    <recommendedName>
        <fullName evidence="8">Homeobox domain-containing protein</fullName>
    </recommendedName>
</protein>
<sequence>MANGLRSRLLHAQDDLSSSVPAGRRSTALRGLDTAGLTVDSVLQRILSCSKEYLERFPFSKPITRPANERVQSISLPEPPSLVPALVNLGAPIGVAEEMQRVYQQHAIELKQRYETAAFQVTLALSRCAGPSTSPSLQPKLLATIKELYNTRLEDWLRACLSLYKGRAAISTGQGDRSQRGKGTQTTFNVEYVPLLERFFLENPFPTHADKISLAKQSGMTYRQIHVWFQNKRTRSKKDGKMLHKKIVLNGPTSPVGSVCNEAKHRTKPNDIRNGQSLPRDKAIIPPDAQDPLDAPAPPHAFPSTYPPPSRYKPFSENITLQSHFWRKQSLPVRSLSATSVSDLVEMFSQLSVRDDYDHRPQMHSTRPSEIGAAIVSTVIKPFSAPLFAACQPVKFVAKAAFAPFPTVPAPRTPLHPFRTPSPQAQPFTLIPSSIQQTSKSRRKVAPLPKRTPQVSTKIKQDLTLSTPDYSNHRSPCSSVRSSSSELSPSVASSPEVGSPLLLSLPGEVSLVGESRLPTGEDVFGSLTAESPSGKLRSNSSLVSDHMRSTISEISISQGNPSAIVRTIRRAVPPPYTRLPLCIGS</sequence>
<dbReference type="Proteomes" id="UP000054217">
    <property type="component" value="Unassembled WGS sequence"/>
</dbReference>
<dbReference type="GO" id="GO:0005634">
    <property type="term" value="C:nucleus"/>
    <property type="evidence" value="ECO:0007669"/>
    <property type="project" value="UniProtKB-SubCell"/>
</dbReference>
<keyword evidence="10" id="KW-1185">Reference proteome</keyword>
<dbReference type="Pfam" id="PF00046">
    <property type="entry name" value="Homeodomain"/>
    <property type="match status" value="1"/>
</dbReference>
<evidence type="ECO:0000256" key="6">
    <source>
        <dbReference type="RuleBase" id="RU000682"/>
    </source>
</evidence>
<gene>
    <name evidence="9" type="ORF">M404DRAFT_23138</name>
</gene>
<dbReference type="SUPFAM" id="SSF46689">
    <property type="entry name" value="Homeodomain-like"/>
    <property type="match status" value="1"/>
</dbReference>
<evidence type="ECO:0000256" key="3">
    <source>
        <dbReference type="ARBA" id="ARBA00023155"/>
    </source>
</evidence>
<dbReference type="OrthoDB" id="6159439at2759"/>
<evidence type="ECO:0000313" key="10">
    <source>
        <dbReference type="Proteomes" id="UP000054217"/>
    </source>
</evidence>
<dbReference type="STRING" id="870435.A0A0C3PJ52"/>
<evidence type="ECO:0000256" key="4">
    <source>
        <dbReference type="ARBA" id="ARBA00023242"/>
    </source>
</evidence>
<dbReference type="EMBL" id="KN831957">
    <property type="protein sequence ID" value="KIO08616.1"/>
    <property type="molecule type" value="Genomic_DNA"/>
</dbReference>
<dbReference type="HOGENOM" id="CLU_497918_0_0_1"/>
<feature type="compositionally biased region" description="Low complexity" evidence="7">
    <location>
        <begin position="475"/>
        <end position="497"/>
    </location>
</feature>
<keyword evidence="2 5" id="KW-0238">DNA-binding</keyword>
<dbReference type="InterPro" id="IPR009057">
    <property type="entry name" value="Homeodomain-like_sf"/>
</dbReference>
<reference evidence="10" key="2">
    <citation type="submission" date="2015-01" db="EMBL/GenBank/DDBJ databases">
        <title>Evolutionary Origins and Diversification of the Mycorrhizal Mutualists.</title>
        <authorList>
            <consortium name="DOE Joint Genome Institute"/>
            <consortium name="Mycorrhizal Genomics Consortium"/>
            <person name="Kohler A."/>
            <person name="Kuo A."/>
            <person name="Nagy L.G."/>
            <person name="Floudas D."/>
            <person name="Copeland A."/>
            <person name="Barry K.W."/>
            <person name="Cichocki N."/>
            <person name="Veneault-Fourrey C."/>
            <person name="LaButti K."/>
            <person name="Lindquist E.A."/>
            <person name="Lipzen A."/>
            <person name="Lundell T."/>
            <person name="Morin E."/>
            <person name="Murat C."/>
            <person name="Riley R."/>
            <person name="Ohm R."/>
            <person name="Sun H."/>
            <person name="Tunlid A."/>
            <person name="Henrissat B."/>
            <person name="Grigoriev I.V."/>
            <person name="Hibbett D.S."/>
            <person name="Martin F."/>
        </authorList>
    </citation>
    <scope>NUCLEOTIDE SEQUENCE [LARGE SCALE GENOMIC DNA]</scope>
    <source>
        <strain evidence="10">Marx 270</strain>
    </source>
</reference>
<evidence type="ECO:0000256" key="7">
    <source>
        <dbReference type="SAM" id="MobiDB-lite"/>
    </source>
</evidence>
<keyword evidence="4 5" id="KW-0539">Nucleus</keyword>
<evidence type="ECO:0000313" key="9">
    <source>
        <dbReference type="EMBL" id="KIO08616.1"/>
    </source>
</evidence>
<keyword evidence="3 5" id="KW-0371">Homeobox</keyword>
<feature type="domain" description="Homeobox" evidence="8">
    <location>
        <begin position="179"/>
        <end position="239"/>
    </location>
</feature>
<accession>A0A0C3PJ52</accession>
<proteinExistence type="predicted"/>
<dbReference type="GO" id="GO:0000978">
    <property type="term" value="F:RNA polymerase II cis-regulatory region sequence-specific DNA binding"/>
    <property type="evidence" value="ECO:0007669"/>
    <property type="project" value="TreeGrafter"/>
</dbReference>
<dbReference type="PANTHER" id="PTHR24339:SF28">
    <property type="entry name" value="E5-RELATED"/>
    <property type="match status" value="1"/>
</dbReference>
<organism evidence="9 10">
    <name type="scientific">Pisolithus tinctorius Marx 270</name>
    <dbReference type="NCBI Taxonomy" id="870435"/>
    <lineage>
        <taxon>Eukaryota</taxon>
        <taxon>Fungi</taxon>
        <taxon>Dikarya</taxon>
        <taxon>Basidiomycota</taxon>
        <taxon>Agaricomycotina</taxon>
        <taxon>Agaricomycetes</taxon>
        <taxon>Agaricomycetidae</taxon>
        <taxon>Boletales</taxon>
        <taxon>Sclerodermatineae</taxon>
        <taxon>Pisolithaceae</taxon>
        <taxon>Pisolithus</taxon>
    </lineage>
</organism>
<evidence type="ECO:0000256" key="1">
    <source>
        <dbReference type="ARBA" id="ARBA00004123"/>
    </source>
</evidence>
<dbReference type="CDD" id="cd00086">
    <property type="entry name" value="homeodomain"/>
    <property type="match status" value="1"/>
</dbReference>
<evidence type="ECO:0000256" key="5">
    <source>
        <dbReference type="PROSITE-ProRule" id="PRU00108"/>
    </source>
</evidence>
<dbReference type="InterPro" id="IPR050877">
    <property type="entry name" value="EMX-VAX-Noto_Homeobox_TFs"/>
</dbReference>
<feature type="DNA-binding region" description="Homeobox" evidence="5">
    <location>
        <begin position="181"/>
        <end position="240"/>
    </location>
</feature>
<evidence type="ECO:0000259" key="8">
    <source>
        <dbReference type="PROSITE" id="PS50071"/>
    </source>
</evidence>
<dbReference type="Gene3D" id="1.10.10.60">
    <property type="entry name" value="Homeodomain-like"/>
    <property type="match status" value="1"/>
</dbReference>
<feature type="region of interest" description="Disordered" evidence="7">
    <location>
        <begin position="254"/>
        <end position="278"/>
    </location>
</feature>
<dbReference type="InParanoid" id="A0A0C3PJ52"/>
<dbReference type="PANTHER" id="PTHR24339">
    <property type="entry name" value="HOMEOBOX PROTEIN EMX-RELATED"/>
    <property type="match status" value="1"/>
</dbReference>
<feature type="compositionally biased region" description="Basic and acidic residues" evidence="7">
    <location>
        <begin position="262"/>
        <end position="271"/>
    </location>
</feature>
<dbReference type="PROSITE" id="PS50071">
    <property type="entry name" value="HOMEOBOX_2"/>
    <property type="match status" value="1"/>
</dbReference>
<reference evidence="9 10" key="1">
    <citation type="submission" date="2014-04" db="EMBL/GenBank/DDBJ databases">
        <authorList>
            <consortium name="DOE Joint Genome Institute"/>
            <person name="Kuo A."/>
            <person name="Kohler A."/>
            <person name="Costa M.D."/>
            <person name="Nagy L.G."/>
            <person name="Floudas D."/>
            <person name="Copeland A."/>
            <person name="Barry K.W."/>
            <person name="Cichocki N."/>
            <person name="Veneault-Fourrey C."/>
            <person name="LaButti K."/>
            <person name="Lindquist E.A."/>
            <person name="Lipzen A."/>
            <person name="Lundell T."/>
            <person name="Morin E."/>
            <person name="Murat C."/>
            <person name="Sun H."/>
            <person name="Tunlid A."/>
            <person name="Henrissat B."/>
            <person name="Grigoriev I.V."/>
            <person name="Hibbett D.S."/>
            <person name="Martin F."/>
            <person name="Nordberg H.P."/>
            <person name="Cantor M.N."/>
            <person name="Hua S.X."/>
        </authorList>
    </citation>
    <scope>NUCLEOTIDE SEQUENCE [LARGE SCALE GENOMIC DNA]</scope>
    <source>
        <strain evidence="9 10">Marx 270</strain>
    </source>
</reference>
<feature type="compositionally biased region" description="Polar residues" evidence="7">
    <location>
        <begin position="453"/>
        <end position="474"/>
    </location>
</feature>
<evidence type="ECO:0000256" key="2">
    <source>
        <dbReference type="ARBA" id="ARBA00023125"/>
    </source>
</evidence>
<dbReference type="AlphaFoldDB" id="A0A0C3PJ52"/>